<sequence length="124" mass="14092">MGEVREVLDDSQLTRSPVTDTVSDAIGSSKRGISDTLLREAVESPSCQRSFVNRRREGPMSHDQPTYASVPGIRVYGMMCVQGNRRGRPLRYSRSVFGYAEDEEKPRFPWDKVRQLLATPSLWE</sequence>
<evidence type="ECO:0000313" key="2">
    <source>
        <dbReference type="EMBL" id="EGI58738.1"/>
    </source>
</evidence>
<accession>F4X470</accession>
<feature type="compositionally biased region" description="Polar residues" evidence="1">
    <location>
        <begin position="11"/>
        <end position="22"/>
    </location>
</feature>
<evidence type="ECO:0000313" key="3">
    <source>
        <dbReference type="Proteomes" id="UP000007755"/>
    </source>
</evidence>
<keyword evidence="3" id="KW-1185">Reference proteome</keyword>
<feature type="region of interest" description="Disordered" evidence="1">
    <location>
        <begin position="1"/>
        <end position="27"/>
    </location>
</feature>
<reference evidence="2" key="1">
    <citation type="submission" date="2011-02" db="EMBL/GenBank/DDBJ databases">
        <title>The genome of the leaf-cutting ant Acromyrmex echinatior suggests key adaptations to social evolution and fungus farming.</title>
        <authorList>
            <person name="Nygaard S."/>
            <person name="Zhang G."/>
        </authorList>
    </citation>
    <scope>NUCLEOTIDE SEQUENCE</scope>
</reference>
<proteinExistence type="predicted"/>
<dbReference type="AlphaFoldDB" id="F4X470"/>
<name>F4X470_ACREC</name>
<dbReference type="Proteomes" id="UP000007755">
    <property type="component" value="Unassembled WGS sequence"/>
</dbReference>
<protein>
    <submittedName>
        <fullName evidence="2">Uncharacterized protein</fullName>
    </submittedName>
</protein>
<dbReference type="EMBL" id="GL888628">
    <property type="protein sequence ID" value="EGI58738.1"/>
    <property type="molecule type" value="Genomic_DNA"/>
</dbReference>
<dbReference type="InParanoid" id="F4X470"/>
<dbReference type="OrthoDB" id="6413868at2759"/>
<gene>
    <name evidence="2" type="ORF">G5I_13129</name>
</gene>
<organism evidence="3">
    <name type="scientific">Acromyrmex echinatior</name>
    <name type="common">Panamanian leafcutter ant</name>
    <name type="synonym">Acromyrmex octospinosus echinatior</name>
    <dbReference type="NCBI Taxonomy" id="103372"/>
    <lineage>
        <taxon>Eukaryota</taxon>
        <taxon>Metazoa</taxon>
        <taxon>Ecdysozoa</taxon>
        <taxon>Arthropoda</taxon>
        <taxon>Hexapoda</taxon>
        <taxon>Insecta</taxon>
        <taxon>Pterygota</taxon>
        <taxon>Neoptera</taxon>
        <taxon>Endopterygota</taxon>
        <taxon>Hymenoptera</taxon>
        <taxon>Apocrita</taxon>
        <taxon>Aculeata</taxon>
        <taxon>Formicoidea</taxon>
        <taxon>Formicidae</taxon>
        <taxon>Myrmicinae</taxon>
        <taxon>Acromyrmex</taxon>
    </lineage>
</organism>
<feature type="region of interest" description="Disordered" evidence="1">
    <location>
        <begin position="48"/>
        <end position="68"/>
    </location>
</feature>
<evidence type="ECO:0000256" key="1">
    <source>
        <dbReference type="SAM" id="MobiDB-lite"/>
    </source>
</evidence>